<dbReference type="SUPFAM" id="SSF53850">
    <property type="entry name" value="Periplasmic binding protein-like II"/>
    <property type="match status" value="1"/>
</dbReference>
<keyword evidence="7" id="KW-1185">Reference proteome</keyword>
<keyword evidence="2" id="KW-0813">Transport</keyword>
<dbReference type="PANTHER" id="PTHR30024">
    <property type="entry name" value="ALIPHATIC SULFONATES-BINDING PROTEIN-RELATED"/>
    <property type="match status" value="1"/>
</dbReference>
<dbReference type="Pfam" id="PF13379">
    <property type="entry name" value="NMT1_2"/>
    <property type="match status" value="1"/>
</dbReference>
<keyword evidence="4" id="KW-0997">Cell inner membrane</keyword>
<dbReference type="Gene3D" id="3.40.190.10">
    <property type="entry name" value="Periplasmic binding protein-like II"/>
    <property type="match status" value="2"/>
</dbReference>
<dbReference type="RefSeq" id="WP_133285438.1">
    <property type="nucleotide sequence ID" value="NZ_SMSI01000003.1"/>
</dbReference>
<protein>
    <submittedName>
        <fullName evidence="6">Nitrate transporter</fullName>
    </submittedName>
</protein>
<dbReference type="AlphaFoldDB" id="A0A4R5PIS5"/>
<comment type="subcellular location">
    <subcellularLocation>
        <location evidence="1">Endomembrane system</location>
    </subcellularLocation>
</comment>
<keyword evidence="5" id="KW-0472">Membrane</keyword>
<dbReference type="CDD" id="cd13553">
    <property type="entry name" value="PBP2_NrtA_CpmA_like"/>
    <property type="match status" value="1"/>
</dbReference>
<evidence type="ECO:0000256" key="5">
    <source>
        <dbReference type="ARBA" id="ARBA00023136"/>
    </source>
</evidence>
<proteinExistence type="predicted"/>
<evidence type="ECO:0000256" key="2">
    <source>
        <dbReference type="ARBA" id="ARBA00022448"/>
    </source>
</evidence>
<reference evidence="6 7" key="1">
    <citation type="journal article" date="2013" name="Int. J. Syst. Evol. Microbiol.">
        <title>Hoeflea suaedae sp. nov., an endophytic bacterium isolated from the root of the halophyte Suaeda maritima.</title>
        <authorList>
            <person name="Chung E.J."/>
            <person name="Park J.A."/>
            <person name="Pramanik P."/>
            <person name="Bibi F."/>
            <person name="Jeon C.O."/>
            <person name="Chung Y.R."/>
        </authorList>
    </citation>
    <scope>NUCLEOTIDE SEQUENCE [LARGE SCALE GENOMIC DNA]</scope>
    <source>
        <strain evidence="6 7">YC6898</strain>
    </source>
</reference>
<dbReference type="OrthoDB" id="570524at2"/>
<dbReference type="EMBL" id="SMSI01000003">
    <property type="protein sequence ID" value="TDH35153.1"/>
    <property type="molecule type" value="Genomic_DNA"/>
</dbReference>
<evidence type="ECO:0000313" key="7">
    <source>
        <dbReference type="Proteomes" id="UP000295131"/>
    </source>
</evidence>
<keyword evidence="3" id="KW-1003">Cell membrane</keyword>
<evidence type="ECO:0000256" key="3">
    <source>
        <dbReference type="ARBA" id="ARBA00022475"/>
    </source>
</evidence>
<evidence type="ECO:0000256" key="4">
    <source>
        <dbReference type="ARBA" id="ARBA00022519"/>
    </source>
</evidence>
<dbReference type="PANTHER" id="PTHR30024:SF43">
    <property type="entry name" value="BLL4572 PROTEIN"/>
    <property type="match status" value="1"/>
</dbReference>
<dbReference type="Proteomes" id="UP000295131">
    <property type="component" value="Unassembled WGS sequence"/>
</dbReference>
<organism evidence="6 7">
    <name type="scientific">Pseudohoeflea suaedae</name>
    <dbReference type="NCBI Taxonomy" id="877384"/>
    <lineage>
        <taxon>Bacteria</taxon>
        <taxon>Pseudomonadati</taxon>
        <taxon>Pseudomonadota</taxon>
        <taxon>Alphaproteobacteria</taxon>
        <taxon>Hyphomicrobiales</taxon>
        <taxon>Rhizobiaceae</taxon>
        <taxon>Pseudohoeflea</taxon>
    </lineage>
</organism>
<dbReference type="GO" id="GO:0012505">
    <property type="term" value="C:endomembrane system"/>
    <property type="evidence" value="ECO:0007669"/>
    <property type="project" value="UniProtKB-SubCell"/>
</dbReference>
<name>A0A4R5PIS5_9HYPH</name>
<sequence length="393" mass="42678">MKLVTASFLPLLDASILIAAREKGFAEGEGIDLRLSREVSWANVRDRMAIGHFDVAHMLAPMPLASNLGLTPISERIIAPMALGSGGNAVTVSKALSEALDLPVSLDDPAEAGRSLRRLIAARQSNGDAPLRFGVVHPHSSHFFELRYWLAACGIDPETEIDTIVLPPPYMADALKRGTIDGYCVGEPYNTAALEAGDGVLLTTKNAIWRNSPEKVLGVREDWADDNPEMLGDLLRALYRSAEWCGTVANRRELATILSSGQYLNASAELLEAALAGPAGFEPFAHVATYPWQSHALWFYSQMVRWGQVEHTVEHASTASRSFRPDIYRDVLAPTGAPVPSANAKVEGALLEPTPVGAGQARLILGPDGFFDGRIFDPEALDRYISEQRRARN</sequence>
<evidence type="ECO:0000313" key="6">
    <source>
        <dbReference type="EMBL" id="TDH35153.1"/>
    </source>
</evidence>
<gene>
    <name evidence="6" type="ORF">E2A64_15720</name>
</gene>
<dbReference type="InterPro" id="IPR044527">
    <property type="entry name" value="NrtA/CpmA_ABC-bd_dom"/>
</dbReference>
<evidence type="ECO:0000256" key="1">
    <source>
        <dbReference type="ARBA" id="ARBA00004308"/>
    </source>
</evidence>
<accession>A0A4R5PIS5</accession>
<comment type="caution">
    <text evidence="6">The sequence shown here is derived from an EMBL/GenBank/DDBJ whole genome shotgun (WGS) entry which is preliminary data.</text>
</comment>